<dbReference type="EMBL" id="HM055942">
    <property type="protein sequence ID" value="ADI71452.1"/>
    <property type="molecule type" value="Genomic_DNA"/>
</dbReference>
<organism evidence="1">
    <name type="scientific">Amycolatopsis orientalis subsp. vinearia</name>
    <dbReference type="NCBI Taxonomy" id="797057"/>
    <lineage>
        <taxon>Bacteria</taxon>
        <taxon>Bacillati</taxon>
        <taxon>Actinomycetota</taxon>
        <taxon>Actinomycetes</taxon>
        <taxon>Pseudonocardiales</taxon>
        <taxon>Pseudonocardiaceae</taxon>
        <taxon>Amycolatopsis</taxon>
    </lineage>
</organism>
<reference evidence="1" key="1">
    <citation type="journal article" date="2010" name="J. Am. Chem. Soc.">
        <title>A biosynthetic pathway for BE-7585A, a 2-thiosugar-containing angucycline-type natural product.</title>
        <authorList>
            <person name="Sasaki E."/>
            <person name="Ogasawara Y."/>
            <person name="Liu H.W."/>
        </authorList>
    </citation>
    <scope>NUCLEOTIDE SEQUENCE</scope>
    <source>
        <strain evidence="1">BA-07585</strain>
    </source>
</reference>
<dbReference type="InterPro" id="IPR011008">
    <property type="entry name" value="Dimeric_a/b-barrel"/>
</dbReference>
<sequence>MTTGDEGFAGFWVLSAADAAAARLLSAQLDDEMLSLRDAAGFRSARLHLGVDGRTVLLRHGWRGAADHAAFRDGPFAQRLRGVAGRAGVRAPRCYGGELVARIEGPDAGAAPGVVVLAVRHVGGRRSALALTELLERSGDWKREFPGFISADAAIGPDHTTFVNYPQWTDVAAFDAYMADPRNAAGQPGIARLEAAEPVIVRCSVVAEVIAVERS</sequence>
<name>D7RFK4_AMYOR</name>
<accession>D7RFK4</accession>
<dbReference type="SUPFAM" id="SSF54909">
    <property type="entry name" value="Dimeric alpha+beta barrel"/>
    <property type="match status" value="2"/>
</dbReference>
<dbReference type="AlphaFoldDB" id="D7RFK4"/>
<evidence type="ECO:0000313" key="1">
    <source>
        <dbReference type="EMBL" id="ADI71452.1"/>
    </source>
</evidence>
<proteinExistence type="predicted"/>
<dbReference type="Gene3D" id="3.30.70.100">
    <property type="match status" value="2"/>
</dbReference>
<protein>
    <submittedName>
        <fullName evidence="1">Putative oxygenase</fullName>
    </submittedName>
</protein>
<gene>
    <name evidence="1" type="primary">bexI</name>
</gene>